<name>A0AA39GZX6_9BILA</name>
<dbReference type="InterPro" id="IPR030616">
    <property type="entry name" value="Aur-like"/>
</dbReference>
<comment type="caution">
    <text evidence="14">The sequence shown here is derived from an EMBL/GenBank/DDBJ whole genome shotgun (WGS) entry which is preliminary data.</text>
</comment>
<proteinExistence type="inferred from homology"/>
<comment type="catalytic activity">
    <reaction evidence="8 12">
        <text>L-seryl-[protein] + ATP = O-phospho-L-seryl-[protein] + ADP + H(+)</text>
        <dbReference type="Rhea" id="RHEA:17989"/>
        <dbReference type="Rhea" id="RHEA-COMP:9863"/>
        <dbReference type="Rhea" id="RHEA-COMP:11604"/>
        <dbReference type="ChEBI" id="CHEBI:15378"/>
        <dbReference type="ChEBI" id="CHEBI:29999"/>
        <dbReference type="ChEBI" id="CHEBI:30616"/>
        <dbReference type="ChEBI" id="CHEBI:83421"/>
        <dbReference type="ChEBI" id="CHEBI:456216"/>
        <dbReference type="EC" id="2.7.11.1"/>
    </reaction>
</comment>
<dbReference type="GO" id="GO:0004674">
    <property type="term" value="F:protein serine/threonine kinase activity"/>
    <property type="evidence" value="ECO:0007669"/>
    <property type="project" value="UniProtKB-KW"/>
</dbReference>
<feature type="binding site" evidence="9">
    <location>
        <begin position="99"/>
        <end position="101"/>
    </location>
    <ligand>
        <name>ATP</name>
        <dbReference type="ChEBI" id="CHEBI:30616"/>
    </ligand>
</feature>
<dbReference type="GO" id="GO:0005524">
    <property type="term" value="F:ATP binding"/>
    <property type="evidence" value="ECO:0007669"/>
    <property type="project" value="UniProtKB-UniRule"/>
</dbReference>
<keyword evidence="4 9" id="KW-0547">Nucleotide-binding</keyword>
<keyword evidence="2 12" id="KW-0723">Serine/threonine-protein kinase</keyword>
<dbReference type="SUPFAM" id="SSF56112">
    <property type="entry name" value="Protein kinase-like (PK-like)"/>
    <property type="match status" value="1"/>
</dbReference>
<keyword evidence="5 12" id="KW-0418">Kinase</keyword>
<comment type="cofactor">
    <cofactor evidence="1">
        <name>Mg(2+)</name>
        <dbReference type="ChEBI" id="CHEBI:18420"/>
    </cofactor>
</comment>
<dbReference type="InterPro" id="IPR017441">
    <property type="entry name" value="Protein_kinase_ATP_BS"/>
</dbReference>
<evidence type="ECO:0000313" key="15">
    <source>
        <dbReference type="Proteomes" id="UP001175271"/>
    </source>
</evidence>
<evidence type="ECO:0000259" key="13">
    <source>
        <dbReference type="PROSITE" id="PS50011"/>
    </source>
</evidence>
<comment type="similarity">
    <text evidence="12">Belongs to the protein kinase superfamily. Ser/Thr protein kinase family. Aurora subfamily.</text>
</comment>
<evidence type="ECO:0000256" key="12">
    <source>
        <dbReference type="RuleBase" id="RU367134"/>
    </source>
</evidence>
<dbReference type="FunFam" id="3.30.200.20:FF:000042">
    <property type="entry name" value="Aurora kinase A"/>
    <property type="match status" value="1"/>
</dbReference>
<dbReference type="PANTHER" id="PTHR24350">
    <property type="entry name" value="SERINE/THREONINE-PROTEIN KINASE IAL-RELATED"/>
    <property type="match status" value="1"/>
</dbReference>
<dbReference type="FunFam" id="1.10.510.10:FF:000571">
    <property type="entry name" value="Maternal embryonic leucine zipper kinase"/>
    <property type="match status" value="1"/>
</dbReference>
<sequence>MADNSINTSSELSSQLSLDDFEIGRILGRGRFGVVFRGRHIESRDLVAIKVIRNDQIDELDMYNQLEEEIVIQSNLKHENIVQLYAYFHDDSRHFLVMELADCGSLAELLRQSHRFDSARAAFYLRQVIDAVVYCHDQDVIHRGLKLENILLAERELIKVADFGWSVKRVPGIRRRTICGTIECLAPEMLNEEPYDFSIDVWAVGVLLYEFLVGYGPFAAELLSDTIDLIRNVQYDFPEGFPDGAKEIVSNLLVENPDNRVALSEVLTTNWMITESRAFEERLEPTDRS</sequence>
<dbReference type="InterPro" id="IPR000719">
    <property type="entry name" value="Prot_kinase_dom"/>
</dbReference>
<evidence type="ECO:0000256" key="10">
    <source>
        <dbReference type="PIRSR" id="PIRSR630616-3"/>
    </source>
</evidence>
<evidence type="ECO:0000256" key="5">
    <source>
        <dbReference type="ARBA" id="ARBA00022777"/>
    </source>
</evidence>
<dbReference type="InterPro" id="IPR011009">
    <property type="entry name" value="Kinase-like_dom_sf"/>
</dbReference>
<dbReference type="Pfam" id="PF00069">
    <property type="entry name" value="Pkinase"/>
    <property type="match status" value="1"/>
</dbReference>
<evidence type="ECO:0000256" key="7">
    <source>
        <dbReference type="ARBA" id="ARBA00047899"/>
    </source>
</evidence>
<keyword evidence="3 12" id="KW-0808">Transferase</keyword>
<feature type="binding site" evidence="9">
    <location>
        <position position="31"/>
    </location>
    <ligand>
        <name>ATP</name>
        <dbReference type="ChEBI" id="CHEBI:30616"/>
    </ligand>
</feature>
<accession>A0AA39GZX6</accession>
<dbReference type="PROSITE" id="PS00107">
    <property type="entry name" value="PROTEIN_KINASE_ATP"/>
    <property type="match status" value="1"/>
</dbReference>
<comment type="catalytic activity">
    <reaction evidence="7 12">
        <text>L-threonyl-[protein] + ATP = O-phospho-L-threonyl-[protein] + ADP + H(+)</text>
        <dbReference type="Rhea" id="RHEA:46608"/>
        <dbReference type="Rhea" id="RHEA-COMP:11060"/>
        <dbReference type="Rhea" id="RHEA-COMP:11605"/>
        <dbReference type="ChEBI" id="CHEBI:15378"/>
        <dbReference type="ChEBI" id="CHEBI:30013"/>
        <dbReference type="ChEBI" id="CHEBI:30616"/>
        <dbReference type="ChEBI" id="CHEBI:61977"/>
        <dbReference type="ChEBI" id="CHEBI:456216"/>
        <dbReference type="EC" id="2.7.11.1"/>
    </reaction>
</comment>
<evidence type="ECO:0000256" key="1">
    <source>
        <dbReference type="ARBA" id="ARBA00001946"/>
    </source>
</evidence>
<keyword evidence="6 9" id="KW-0067">ATP-binding</keyword>
<evidence type="ECO:0000256" key="8">
    <source>
        <dbReference type="ARBA" id="ARBA00048679"/>
    </source>
</evidence>
<dbReference type="EMBL" id="JAUCMV010000005">
    <property type="protein sequence ID" value="KAK0395187.1"/>
    <property type="molecule type" value="Genomic_DNA"/>
</dbReference>
<dbReference type="Proteomes" id="UP001175271">
    <property type="component" value="Unassembled WGS sequence"/>
</dbReference>
<evidence type="ECO:0000256" key="3">
    <source>
        <dbReference type="ARBA" id="ARBA00022679"/>
    </source>
</evidence>
<reference evidence="14" key="1">
    <citation type="submission" date="2023-06" db="EMBL/GenBank/DDBJ databases">
        <title>Genomic analysis of the entomopathogenic nematode Steinernema hermaphroditum.</title>
        <authorList>
            <person name="Schwarz E.M."/>
            <person name="Heppert J.K."/>
            <person name="Baniya A."/>
            <person name="Schwartz H.T."/>
            <person name="Tan C.-H."/>
            <person name="Antoshechkin I."/>
            <person name="Sternberg P.W."/>
            <person name="Goodrich-Blair H."/>
            <person name="Dillman A.R."/>
        </authorList>
    </citation>
    <scope>NUCLEOTIDE SEQUENCE</scope>
    <source>
        <strain evidence="14">PS9179</strain>
        <tissue evidence="14">Whole animal</tissue>
    </source>
</reference>
<evidence type="ECO:0000313" key="14">
    <source>
        <dbReference type="EMBL" id="KAK0395187.1"/>
    </source>
</evidence>
<feature type="binding site" evidence="9">
    <location>
        <position position="162"/>
    </location>
    <ligand>
        <name>ATP</name>
        <dbReference type="ChEBI" id="CHEBI:30616"/>
    </ligand>
</feature>
<feature type="domain" description="Protein kinase" evidence="13">
    <location>
        <begin position="21"/>
        <end position="272"/>
    </location>
</feature>
<evidence type="ECO:0000256" key="2">
    <source>
        <dbReference type="ARBA" id="ARBA00022527"/>
    </source>
</evidence>
<dbReference type="AlphaFoldDB" id="A0AA39GZX6"/>
<dbReference type="PIRSF" id="PIRSF000654">
    <property type="entry name" value="Integrin-linked_kinase"/>
    <property type="match status" value="1"/>
</dbReference>
<feature type="cross-link" description="Glycyl lysine isopeptide (Lys-Gly) (interchain with G-Cter in SUMO2)" evidence="10">
    <location>
        <position position="146"/>
    </location>
</feature>
<keyword evidence="15" id="KW-1185">Reference proteome</keyword>
<dbReference type="CDD" id="cd14007">
    <property type="entry name" value="STKc_Aurora"/>
    <property type="match status" value="1"/>
</dbReference>
<evidence type="ECO:0000256" key="6">
    <source>
        <dbReference type="ARBA" id="ARBA00022840"/>
    </source>
</evidence>
<dbReference type="PROSITE" id="PS50011">
    <property type="entry name" value="PROTEIN_KINASE_DOM"/>
    <property type="match status" value="1"/>
</dbReference>
<evidence type="ECO:0000256" key="4">
    <source>
        <dbReference type="ARBA" id="ARBA00022741"/>
    </source>
</evidence>
<gene>
    <name evidence="14" type="ORF">QR680_001162</name>
</gene>
<feature type="binding site" evidence="9 11">
    <location>
        <position position="50"/>
    </location>
    <ligand>
        <name>ATP</name>
        <dbReference type="ChEBI" id="CHEBI:30616"/>
    </ligand>
</feature>
<protein>
    <recommendedName>
        <fullName evidence="12">Aurora kinase</fullName>
        <ecNumber evidence="12">2.7.11.1</ecNumber>
    </recommendedName>
</protein>
<dbReference type="EC" id="2.7.11.1" evidence="12"/>
<organism evidence="14 15">
    <name type="scientific">Steinernema hermaphroditum</name>
    <dbReference type="NCBI Taxonomy" id="289476"/>
    <lineage>
        <taxon>Eukaryota</taxon>
        <taxon>Metazoa</taxon>
        <taxon>Ecdysozoa</taxon>
        <taxon>Nematoda</taxon>
        <taxon>Chromadorea</taxon>
        <taxon>Rhabditida</taxon>
        <taxon>Tylenchina</taxon>
        <taxon>Panagrolaimomorpha</taxon>
        <taxon>Strongyloidoidea</taxon>
        <taxon>Steinernematidae</taxon>
        <taxon>Steinernema</taxon>
    </lineage>
</organism>
<evidence type="ECO:0000256" key="11">
    <source>
        <dbReference type="PROSITE-ProRule" id="PRU10141"/>
    </source>
</evidence>
<dbReference type="Gene3D" id="1.10.510.10">
    <property type="entry name" value="Transferase(Phosphotransferase) domain 1"/>
    <property type="match status" value="1"/>
</dbReference>
<evidence type="ECO:0000256" key="9">
    <source>
        <dbReference type="PIRSR" id="PIRSR630616-2"/>
    </source>
</evidence>
<feature type="binding site" evidence="9">
    <location>
        <begin position="148"/>
        <end position="149"/>
    </location>
    <ligand>
        <name>ATP</name>
        <dbReference type="ChEBI" id="CHEBI:30616"/>
    </ligand>
</feature>